<organism evidence="2 3">
    <name type="scientific">Gossypium laxum</name>
    <dbReference type="NCBI Taxonomy" id="34288"/>
    <lineage>
        <taxon>Eukaryota</taxon>
        <taxon>Viridiplantae</taxon>
        <taxon>Streptophyta</taxon>
        <taxon>Embryophyta</taxon>
        <taxon>Tracheophyta</taxon>
        <taxon>Spermatophyta</taxon>
        <taxon>Magnoliopsida</taxon>
        <taxon>eudicotyledons</taxon>
        <taxon>Gunneridae</taxon>
        <taxon>Pentapetalae</taxon>
        <taxon>rosids</taxon>
        <taxon>malvids</taxon>
        <taxon>Malvales</taxon>
        <taxon>Malvaceae</taxon>
        <taxon>Malvoideae</taxon>
        <taxon>Gossypium</taxon>
    </lineage>
</organism>
<evidence type="ECO:0000313" key="2">
    <source>
        <dbReference type="EMBL" id="MBA0705302.1"/>
    </source>
</evidence>
<comment type="caution">
    <text evidence="2">The sequence shown here is derived from an EMBL/GenBank/DDBJ whole genome shotgun (WGS) entry which is preliminary data.</text>
</comment>
<evidence type="ECO:0000256" key="1">
    <source>
        <dbReference type="SAM" id="MobiDB-lite"/>
    </source>
</evidence>
<feature type="compositionally biased region" description="Basic and acidic residues" evidence="1">
    <location>
        <begin position="114"/>
        <end position="123"/>
    </location>
</feature>
<name>A0A7J8Z137_9ROSI</name>
<feature type="non-terminal residue" evidence="2">
    <location>
        <position position="1"/>
    </location>
</feature>
<feature type="region of interest" description="Disordered" evidence="1">
    <location>
        <begin position="88"/>
        <end position="135"/>
    </location>
</feature>
<dbReference type="Proteomes" id="UP000593574">
    <property type="component" value="Unassembled WGS sequence"/>
</dbReference>
<dbReference type="EMBL" id="JABEZV010000002">
    <property type="protein sequence ID" value="MBA0705302.1"/>
    <property type="molecule type" value="Genomic_DNA"/>
</dbReference>
<sequence length="135" mass="15151">SIVKWPEEISVHNRVAWISCYGVPLQSWNVQTFINIAERYGEFIGVDSATRHFNSFVRGNVQIITDGSSKIDEIIRLKSGNAFHDKGQTICMGDDSNSDDFLSSKSDSSDEDCLEKRGVEQPRLENAPIENGDRL</sequence>
<reference evidence="2 3" key="1">
    <citation type="journal article" date="2019" name="Genome Biol. Evol.">
        <title>Insights into the evolution of the New World diploid cottons (Gossypium, subgenus Houzingenia) based on genome sequencing.</title>
        <authorList>
            <person name="Grover C.E."/>
            <person name="Arick M.A. 2nd"/>
            <person name="Thrash A."/>
            <person name="Conover J.L."/>
            <person name="Sanders W.S."/>
            <person name="Peterson D.G."/>
            <person name="Frelichowski J.E."/>
            <person name="Scheffler J.A."/>
            <person name="Scheffler B.E."/>
            <person name="Wendel J.F."/>
        </authorList>
    </citation>
    <scope>NUCLEOTIDE SEQUENCE [LARGE SCALE GENOMIC DNA]</scope>
    <source>
        <strain evidence="2">4</strain>
        <tissue evidence="2">Leaf</tissue>
    </source>
</reference>
<keyword evidence="3" id="KW-1185">Reference proteome</keyword>
<protein>
    <recommendedName>
        <fullName evidence="4">DUF4283 domain-containing protein</fullName>
    </recommendedName>
</protein>
<proteinExistence type="predicted"/>
<accession>A0A7J8Z137</accession>
<dbReference type="AlphaFoldDB" id="A0A7J8Z137"/>
<evidence type="ECO:0008006" key="4">
    <source>
        <dbReference type="Google" id="ProtNLM"/>
    </source>
</evidence>
<evidence type="ECO:0000313" key="3">
    <source>
        <dbReference type="Proteomes" id="UP000593574"/>
    </source>
</evidence>
<gene>
    <name evidence="2" type="ORF">Golax_017506</name>
</gene>